<dbReference type="AlphaFoldDB" id="A0A0J1KVC9"/>
<dbReference type="EMBL" id="LDPH01000038">
    <property type="protein sequence ID" value="KLV20670.1"/>
    <property type="molecule type" value="Genomic_DNA"/>
</dbReference>
<dbReference type="InterPro" id="IPR036390">
    <property type="entry name" value="WH_DNA-bd_sf"/>
</dbReference>
<evidence type="ECO:0000313" key="2">
    <source>
        <dbReference type="Proteomes" id="UP000036045"/>
    </source>
</evidence>
<protein>
    <submittedName>
        <fullName evidence="1">Rrf2 family transcriptional regulator</fullName>
    </submittedName>
</protein>
<dbReference type="RefSeq" id="WP_031537015.1">
    <property type="nucleotide sequence ID" value="NZ_JADYUA010000062.1"/>
</dbReference>
<dbReference type="InterPro" id="IPR036388">
    <property type="entry name" value="WH-like_DNA-bd_sf"/>
</dbReference>
<dbReference type="GO" id="GO:0005829">
    <property type="term" value="C:cytosol"/>
    <property type="evidence" value="ECO:0007669"/>
    <property type="project" value="TreeGrafter"/>
</dbReference>
<reference evidence="1 2" key="1">
    <citation type="submission" date="2015-05" db="EMBL/GenBank/DDBJ databases">
        <title>Whole genome sequence and identification of bacterial endophytes from Costus igneus.</title>
        <authorList>
            <person name="Lee Y.P."/>
            <person name="Gan H.M."/>
            <person name="Eng W."/>
            <person name="Wheatley M.S."/>
            <person name="Caraballo A."/>
            <person name="Polter S."/>
            <person name="Savka M.A."/>
            <person name="Hudson A.O."/>
        </authorList>
    </citation>
    <scope>NUCLEOTIDE SEQUENCE [LARGE SCALE GENOMIC DNA]</scope>
    <source>
        <strain evidence="1 2">RIT379</strain>
    </source>
</reference>
<organism evidence="1 2">
    <name type="scientific">Niallia circulans</name>
    <name type="common">Bacillus circulans</name>
    <dbReference type="NCBI Taxonomy" id="1397"/>
    <lineage>
        <taxon>Bacteria</taxon>
        <taxon>Bacillati</taxon>
        <taxon>Bacillota</taxon>
        <taxon>Bacilli</taxon>
        <taxon>Bacillales</taxon>
        <taxon>Bacillaceae</taxon>
        <taxon>Niallia</taxon>
    </lineage>
</organism>
<dbReference type="Pfam" id="PF02082">
    <property type="entry name" value="Rrf2"/>
    <property type="match status" value="1"/>
</dbReference>
<comment type="caution">
    <text evidence="1">The sequence shown here is derived from an EMBL/GenBank/DDBJ whole genome shotgun (WGS) entry which is preliminary data.</text>
</comment>
<dbReference type="Proteomes" id="UP000036045">
    <property type="component" value="Unassembled WGS sequence"/>
</dbReference>
<dbReference type="GO" id="GO:0003700">
    <property type="term" value="F:DNA-binding transcription factor activity"/>
    <property type="evidence" value="ECO:0007669"/>
    <property type="project" value="TreeGrafter"/>
</dbReference>
<keyword evidence="2" id="KW-1185">Reference proteome</keyword>
<evidence type="ECO:0000313" key="1">
    <source>
        <dbReference type="EMBL" id="KLV20670.1"/>
    </source>
</evidence>
<gene>
    <name evidence="1" type="ORF">ABW02_23370</name>
</gene>
<dbReference type="PROSITE" id="PS51197">
    <property type="entry name" value="HTH_RRF2_2"/>
    <property type="match status" value="1"/>
</dbReference>
<dbReference type="InterPro" id="IPR000944">
    <property type="entry name" value="Tscrpt_reg_Rrf2"/>
</dbReference>
<dbReference type="Gene3D" id="1.10.10.10">
    <property type="entry name" value="Winged helix-like DNA-binding domain superfamily/Winged helix DNA-binding domain"/>
    <property type="match status" value="1"/>
</dbReference>
<name>A0A0J1KVC9_NIACI</name>
<dbReference type="PANTHER" id="PTHR33221">
    <property type="entry name" value="WINGED HELIX-TURN-HELIX TRANSCRIPTIONAL REGULATOR, RRF2 FAMILY"/>
    <property type="match status" value="1"/>
</dbReference>
<proteinExistence type="predicted"/>
<dbReference type="SUPFAM" id="SSF46785">
    <property type="entry name" value="Winged helix' DNA-binding domain"/>
    <property type="match status" value="1"/>
</dbReference>
<dbReference type="OrthoDB" id="3242805at2"/>
<dbReference type="PANTHER" id="PTHR33221:SF15">
    <property type="entry name" value="HTH-TYPE TRANSCRIPTIONAL REGULATOR YWGB-RELATED"/>
    <property type="match status" value="1"/>
</dbReference>
<accession>A0A0J1KVC9</accession>
<sequence length="142" mass="15717">MNSDFTLAIHSLTYLALQPDRMSTSDGISESAGVHPVRIRKVLSLLKKHGFIKSKEGTGGGFIFTLELSEVNLWEIYMITSEGALQPKCTDSNEKCIVGANMKSVLFTIFLGAEEHLGEYLKNYTIKEVVDLINQEQNSGCD</sequence>
<dbReference type="PATRIC" id="fig|1397.4.peg.3809"/>